<dbReference type="InterPro" id="IPR001375">
    <property type="entry name" value="Peptidase_S9_cat"/>
</dbReference>
<dbReference type="EC" id="3.4.14.5" evidence="4"/>
<proteinExistence type="predicted"/>
<name>A0A5J4QRJ8_9ZZZZ</name>
<keyword evidence="1" id="KW-0325">Glycoprotein</keyword>
<dbReference type="PANTHER" id="PTHR11731:SF193">
    <property type="entry name" value="DIPEPTIDYL PEPTIDASE 9"/>
    <property type="match status" value="1"/>
</dbReference>
<dbReference type="Pfam" id="PF00930">
    <property type="entry name" value="DPPIV_N"/>
    <property type="match status" value="1"/>
</dbReference>
<protein>
    <submittedName>
        <fullName evidence="4">Dipeptidyl aminopeptidase 4</fullName>
        <ecNumber evidence="4">3.4.14.5</ecNumber>
    </submittedName>
</protein>
<dbReference type="GO" id="GO:0006508">
    <property type="term" value="P:proteolysis"/>
    <property type="evidence" value="ECO:0007669"/>
    <property type="project" value="InterPro"/>
</dbReference>
<evidence type="ECO:0000259" key="2">
    <source>
        <dbReference type="Pfam" id="PF00326"/>
    </source>
</evidence>
<dbReference type="PANTHER" id="PTHR11731">
    <property type="entry name" value="PROTEASE FAMILY S9B,C DIPEPTIDYL-PEPTIDASE IV-RELATED"/>
    <property type="match status" value="1"/>
</dbReference>
<dbReference type="InterPro" id="IPR002469">
    <property type="entry name" value="Peptidase_S9B_N"/>
</dbReference>
<organism evidence="4">
    <name type="scientific">termite gut metagenome</name>
    <dbReference type="NCBI Taxonomy" id="433724"/>
    <lineage>
        <taxon>unclassified sequences</taxon>
        <taxon>metagenomes</taxon>
        <taxon>organismal metagenomes</taxon>
    </lineage>
</organism>
<comment type="caution">
    <text evidence="4">The sequence shown here is derived from an EMBL/GenBank/DDBJ whole genome shotgun (WGS) entry which is preliminary data.</text>
</comment>
<dbReference type="SUPFAM" id="SSF53474">
    <property type="entry name" value="alpha/beta-Hydrolases"/>
    <property type="match status" value="1"/>
</dbReference>
<dbReference type="AlphaFoldDB" id="A0A5J4QRJ8"/>
<dbReference type="GO" id="GO:0008236">
    <property type="term" value="F:serine-type peptidase activity"/>
    <property type="evidence" value="ECO:0007669"/>
    <property type="project" value="InterPro"/>
</dbReference>
<reference evidence="4" key="1">
    <citation type="submission" date="2019-03" db="EMBL/GenBank/DDBJ databases">
        <title>Single cell metagenomics reveals metabolic interactions within the superorganism composed of flagellate Streblomastix strix and complex community of Bacteroidetes bacteria on its surface.</title>
        <authorList>
            <person name="Treitli S.C."/>
            <person name="Kolisko M."/>
            <person name="Husnik F."/>
            <person name="Keeling P."/>
            <person name="Hampl V."/>
        </authorList>
    </citation>
    <scope>NUCLEOTIDE SEQUENCE</scope>
    <source>
        <strain evidence="4">STM</strain>
    </source>
</reference>
<dbReference type="EMBL" id="SNRY01002730">
    <property type="protein sequence ID" value="KAA6323769.1"/>
    <property type="molecule type" value="Genomic_DNA"/>
</dbReference>
<feature type="domain" description="Peptidase S9 prolyl oligopeptidase catalytic" evidence="2">
    <location>
        <begin position="542"/>
        <end position="736"/>
    </location>
</feature>
<evidence type="ECO:0000259" key="3">
    <source>
        <dbReference type="Pfam" id="PF00930"/>
    </source>
</evidence>
<dbReference type="FunFam" id="3.40.50.1820:FF:000003">
    <property type="entry name" value="Dipeptidyl peptidase 4"/>
    <property type="match status" value="1"/>
</dbReference>
<sequence length="737" mass="83452">MKKIVNIVLCFSALTLCNAVYAGKPLDLKEIVSGKFRPEGISNVVPANDGEHYTQMNAAGTQIIKYSFKTGEQVEIVFDVEKARECPFKKFDGYTFSPDGAKILIRTETNRIYRHSYSAVHYIYTLKRNLVEKLSSGGPQQVPVFSPDGEMIAFVRENNIFLVKMLYNNSESQVTEDGKPNEKLNGIPDWVYEEEFGFSCALEFSPDGKMLAYIRFDESEVPSHSIQLYGGQSPNLSAFNSYPGLYTYKYPKAGEASSKVSVHTFDIRTSVIRKMDLPLEAGGYIPRIRFTQDAEKLAIMTLNRYQNRFDLFYANPRSTVCKLILRDESPYYIDESVFDNIKFYPENFSLLSEKDGYAHLYWYAIGGNLVKQLTSGNFEVKKFLGWDAESGTFYYESNEENPLQRAVYKIDKKGKKTKLSQYQGTNTALFNPAMKYYMNTYSALQTPTIITINDNSGKVLKTLIDNNQLKQTLAEYELPAKEFFTFTTSQGTKLNGWIMKPANFNASVKYPVLMYQYSGPGSQKVVDSWSIAGEGGGGIGWEAYMTGRGYIVACVDGRGTGGRGAEFTKCIYLNWGVKEAQDQVETAKYLGRQTYVDKNRIGIWGWSFGGYMTIMSMSEGTPVFKAGAAVAPVTNWEYYDNIYVERIMRTPKENAEGYKAASAFTHAKNLNGKLLLVHGTADDNVHLQNTIEYSEQLVQANKQFEMQLYTNRDHGIRGGNTRLHLFTRLMEFFIENL</sequence>
<feature type="domain" description="Dipeptidylpeptidase IV N-terminal" evidence="3">
    <location>
        <begin position="97"/>
        <end position="447"/>
    </location>
</feature>
<dbReference type="Pfam" id="PF00326">
    <property type="entry name" value="Peptidase_S9"/>
    <property type="match status" value="1"/>
</dbReference>
<keyword evidence="4" id="KW-0031">Aminopeptidase</keyword>
<dbReference type="SUPFAM" id="SSF82171">
    <property type="entry name" value="DPP6 N-terminal domain-like"/>
    <property type="match status" value="1"/>
</dbReference>
<dbReference type="Gene3D" id="3.40.50.1820">
    <property type="entry name" value="alpha/beta hydrolase"/>
    <property type="match status" value="1"/>
</dbReference>
<keyword evidence="4" id="KW-0645">Protease</keyword>
<keyword evidence="4" id="KW-0378">Hydrolase</keyword>
<dbReference type="InterPro" id="IPR029058">
    <property type="entry name" value="AB_hydrolase_fold"/>
</dbReference>
<evidence type="ECO:0000313" key="4">
    <source>
        <dbReference type="EMBL" id="KAA6323769.1"/>
    </source>
</evidence>
<dbReference type="Gene3D" id="2.140.10.30">
    <property type="entry name" value="Dipeptidylpeptidase IV, N-terminal domain"/>
    <property type="match status" value="1"/>
</dbReference>
<dbReference type="InterPro" id="IPR050278">
    <property type="entry name" value="Serine_Prot_S9B/DPPIV"/>
</dbReference>
<gene>
    <name evidence="4" type="ORF">EZS27_026828</name>
</gene>
<accession>A0A5J4QRJ8</accession>
<dbReference type="GO" id="GO:0004177">
    <property type="term" value="F:aminopeptidase activity"/>
    <property type="evidence" value="ECO:0007669"/>
    <property type="project" value="UniProtKB-KW"/>
</dbReference>
<dbReference type="GO" id="GO:0008239">
    <property type="term" value="F:dipeptidyl-peptidase activity"/>
    <property type="evidence" value="ECO:0007669"/>
    <property type="project" value="UniProtKB-EC"/>
</dbReference>
<evidence type="ECO:0000256" key="1">
    <source>
        <dbReference type="ARBA" id="ARBA00023180"/>
    </source>
</evidence>